<dbReference type="InterPro" id="IPR020904">
    <property type="entry name" value="Sc_DH/Rdtase_CS"/>
</dbReference>
<keyword evidence="2" id="KW-0560">Oxidoreductase</keyword>
<dbReference type="Proteomes" id="UP000175669">
    <property type="component" value="Unassembled WGS sequence"/>
</dbReference>
<proteinExistence type="inferred from homology"/>
<dbReference type="GO" id="GO:0016616">
    <property type="term" value="F:oxidoreductase activity, acting on the CH-OH group of donors, NAD or NADP as acceptor"/>
    <property type="evidence" value="ECO:0007669"/>
    <property type="project" value="UniProtKB-ARBA"/>
</dbReference>
<dbReference type="STRING" id="1524254.PHACT_02285"/>
<sequence>MTRTVLITGASSGFGEACAKKFAESGDNLVLLARRNERLQSLAGELTAQCRVQSLSIDLTDAAALEAALQTLPDWCQNPDILINNAGLALGLSAAHEADMQDWATMINTNITALVHMTRLLLPGMVARNRGHIINVGSTAGSWPYPGGNVYGATKAFVQQFSRELRADLLGKQIKVSNIEPGMAETEFSLVRFKQDQNKADNVYDGTQPLTARDIADIIHWVCSVPPHVNINAMEVMPLCQAWGPLKVDRDMA</sequence>
<dbReference type="AlphaFoldDB" id="A0A1E8CN53"/>
<dbReference type="PRINTS" id="PR00080">
    <property type="entry name" value="SDRFAMILY"/>
</dbReference>
<dbReference type="InterPro" id="IPR002347">
    <property type="entry name" value="SDR_fam"/>
</dbReference>
<evidence type="ECO:0000256" key="3">
    <source>
        <dbReference type="RuleBase" id="RU000363"/>
    </source>
</evidence>
<dbReference type="EMBL" id="MASR01000001">
    <property type="protein sequence ID" value="OFE13879.1"/>
    <property type="molecule type" value="Genomic_DNA"/>
</dbReference>
<dbReference type="Pfam" id="PF00106">
    <property type="entry name" value="adh_short"/>
    <property type="match status" value="1"/>
</dbReference>
<dbReference type="CDD" id="cd05346">
    <property type="entry name" value="SDR_c5"/>
    <property type="match status" value="1"/>
</dbReference>
<dbReference type="PRINTS" id="PR00081">
    <property type="entry name" value="GDHRDH"/>
</dbReference>
<dbReference type="PANTHER" id="PTHR42901:SF1">
    <property type="entry name" value="ALCOHOL DEHYDROGENASE"/>
    <property type="match status" value="1"/>
</dbReference>
<reference evidence="5" key="1">
    <citation type="submission" date="2016-07" db="EMBL/GenBank/DDBJ databases">
        <authorList>
            <person name="Florea S."/>
            <person name="Webb J.S."/>
            <person name="Jaromczyk J."/>
            <person name="Schardl C.L."/>
        </authorList>
    </citation>
    <scope>NUCLEOTIDE SEQUENCE [LARGE SCALE GENOMIC DNA]</scope>
    <source>
        <strain evidence="5">KCTC 42131</strain>
    </source>
</reference>
<evidence type="ECO:0000256" key="1">
    <source>
        <dbReference type="ARBA" id="ARBA00006484"/>
    </source>
</evidence>
<accession>A0A1E8CN53</accession>
<protein>
    <submittedName>
        <fullName evidence="4">NAD(P)-dependent oxidoreductase</fullName>
    </submittedName>
</protein>
<comment type="similarity">
    <text evidence="1 3">Belongs to the short-chain dehydrogenases/reductases (SDR) family.</text>
</comment>
<dbReference type="OrthoDB" id="9810734at2"/>
<gene>
    <name evidence="4" type="ORF">PHACT_02285</name>
</gene>
<evidence type="ECO:0000313" key="5">
    <source>
        <dbReference type="Proteomes" id="UP000175669"/>
    </source>
</evidence>
<dbReference type="RefSeq" id="WP_070118098.1">
    <property type="nucleotide sequence ID" value="NZ_CAXATG010000002.1"/>
</dbReference>
<dbReference type="PROSITE" id="PS00061">
    <property type="entry name" value="ADH_SHORT"/>
    <property type="match status" value="1"/>
</dbReference>
<dbReference type="FunFam" id="3.40.50.720:FF:000047">
    <property type="entry name" value="NADP-dependent L-serine/L-allo-threonine dehydrogenase"/>
    <property type="match status" value="1"/>
</dbReference>
<dbReference type="SUPFAM" id="SSF51735">
    <property type="entry name" value="NAD(P)-binding Rossmann-fold domains"/>
    <property type="match status" value="1"/>
</dbReference>
<dbReference type="InterPro" id="IPR036291">
    <property type="entry name" value="NAD(P)-bd_dom_sf"/>
</dbReference>
<keyword evidence="5" id="KW-1185">Reference proteome</keyword>
<evidence type="ECO:0000313" key="4">
    <source>
        <dbReference type="EMBL" id="OFE13879.1"/>
    </source>
</evidence>
<evidence type="ECO:0000256" key="2">
    <source>
        <dbReference type="ARBA" id="ARBA00023002"/>
    </source>
</evidence>
<name>A0A1E8CN53_9GAMM</name>
<comment type="caution">
    <text evidence="4">The sequence shown here is derived from an EMBL/GenBank/DDBJ whole genome shotgun (WGS) entry which is preliminary data.</text>
</comment>
<dbReference type="Gene3D" id="3.40.50.720">
    <property type="entry name" value="NAD(P)-binding Rossmann-like Domain"/>
    <property type="match status" value="1"/>
</dbReference>
<dbReference type="PANTHER" id="PTHR42901">
    <property type="entry name" value="ALCOHOL DEHYDROGENASE"/>
    <property type="match status" value="1"/>
</dbReference>
<organism evidence="4 5">
    <name type="scientific">Pseudohongiella acticola</name>
    <dbReference type="NCBI Taxonomy" id="1524254"/>
    <lineage>
        <taxon>Bacteria</taxon>
        <taxon>Pseudomonadati</taxon>
        <taxon>Pseudomonadota</taxon>
        <taxon>Gammaproteobacteria</taxon>
        <taxon>Pseudomonadales</taxon>
        <taxon>Pseudohongiellaceae</taxon>
        <taxon>Pseudohongiella</taxon>
    </lineage>
</organism>